<sequence length="446" mass="47624">MTSTRQTLQRPQRRADSIRGFSLLEIMIALTLGLLLSIGIMTLFSGTSRTNKLQDGLARLQENGRFAVTRMEQDLRMFGAQYCSNTTGPSSPDAAVPMVPVRAPMVYATDLQLPDSNINSIDADGNPSQDAATAAYTLSPRWFVQGYACSAADCTPALPTGTIPDMGLADGQRVPASDVLTIRYQRGSGWTVPVNACSVASGTDLANGDTITVTPQTGDDPISGMSAGLALVSDCVSPAVLPIAAVSGNVLTIGAGPDATGGILAGAGGFLCKGNRTRDVRLFDFKGGFVTVSYYLAFRADQNPDARPNSSADQRLIPVLIRRENGVEQELVRGVDQLAFRYGVQDISGSTQFLTADEVNDRTDCPPPPPGLNIEPGCMWRSVRAVESHLLVNTVDEIGPLDEASRTYHFDGEEFASPTSLPSGLSTGNQMRREFVAYTTVRNRNF</sequence>
<evidence type="ECO:0000313" key="2">
    <source>
        <dbReference type="EMBL" id="MFC4822291.1"/>
    </source>
</evidence>
<reference evidence="3" key="1">
    <citation type="journal article" date="2019" name="Int. J. Syst. Evol. Microbiol.">
        <title>The Global Catalogue of Microorganisms (GCM) 10K type strain sequencing project: providing services to taxonomists for standard genome sequencing and annotation.</title>
        <authorList>
            <consortium name="The Broad Institute Genomics Platform"/>
            <consortium name="The Broad Institute Genome Sequencing Center for Infectious Disease"/>
            <person name="Wu L."/>
            <person name="Ma J."/>
        </authorList>
    </citation>
    <scope>NUCLEOTIDE SEQUENCE [LARGE SCALE GENOMIC DNA]</scope>
    <source>
        <strain evidence="3">CCUG 30340</strain>
    </source>
</reference>
<protein>
    <submittedName>
        <fullName evidence="2">PilW family protein</fullName>
    </submittedName>
</protein>
<dbReference type="EMBL" id="JBHSHD010000016">
    <property type="protein sequence ID" value="MFC4822291.1"/>
    <property type="molecule type" value="Genomic_DNA"/>
</dbReference>
<evidence type="ECO:0000256" key="1">
    <source>
        <dbReference type="SAM" id="Phobius"/>
    </source>
</evidence>
<gene>
    <name evidence="2" type="ORF">ACFO6Q_18345</name>
</gene>
<comment type="caution">
    <text evidence="2">The sequence shown here is derived from an EMBL/GenBank/DDBJ whole genome shotgun (WGS) entry which is preliminary data.</text>
</comment>
<name>A0ABV9QZT0_9GAMM</name>
<dbReference type="Pfam" id="PF07963">
    <property type="entry name" value="N_methyl"/>
    <property type="match status" value="1"/>
</dbReference>
<dbReference type="RefSeq" id="WP_380022570.1">
    <property type="nucleotide sequence ID" value="NZ_JBHSHD010000016.1"/>
</dbReference>
<feature type="transmembrane region" description="Helical" evidence="1">
    <location>
        <begin position="21"/>
        <end position="44"/>
    </location>
</feature>
<keyword evidence="3" id="KW-1185">Reference proteome</keyword>
<keyword evidence="1" id="KW-0472">Membrane</keyword>
<dbReference type="InterPro" id="IPR012902">
    <property type="entry name" value="N_methyl_site"/>
</dbReference>
<keyword evidence="1" id="KW-1133">Transmembrane helix</keyword>
<dbReference type="InterPro" id="IPR032092">
    <property type="entry name" value="PilW"/>
</dbReference>
<accession>A0ABV9QZT0</accession>
<dbReference type="Pfam" id="PF16074">
    <property type="entry name" value="PilW"/>
    <property type="match status" value="1"/>
</dbReference>
<organism evidence="2 3">
    <name type="scientific">Dokdonella ginsengisoli</name>
    <dbReference type="NCBI Taxonomy" id="363846"/>
    <lineage>
        <taxon>Bacteria</taxon>
        <taxon>Pseudomonadati</taxon>
        <taxon>Pseudomonadota</taxon>
        <taxon>Gammaproteobacteria</taxon>
        <taxon>Lysobacterales</taxon>
        <taxon>Rhodanobacteraceae</taxon>
        <taxon>Dokdonella</taxon>
    </lineage>
</organism>
<keyword evidence="1" id="KW-0812">Transmembrane</keyword>
<proteinExistence type="predicted"/>
<dbReference type="PROSITE" id="PS00409">
    <property type="entry name" value="PROKAR_NTER_METHYL"/>
    <property type="match status" value="1"/>
</dbReference>
<evidence type="ECO:0000313" key="3">
    <source>
        <dbReference type="Proteomes" id="UP001595886"/>
    </source>
</evidence>
<dbReference type="Proteomes" id="UP001595886">
    <property type="component" value="Unassembled WGS sequence"/>
</dbReference>